<dbReference type="RefSeq" id="WP_182978947.1">
    <property type="nucleotide sequence ID" value="NZ_BAABGB010000058.1"/>
</dbReference>
<dbReference type="EMBL" id="JABEQE010000007">
    <property type="protein sequence ID" value="MBB2172387.1"/>
    <property type="molecule type" value="Genomic_DNA"/>
</dbReference>
<dbReference type="Proteomes" id="UP000577891">
    <property type="component" value="Unassembled WGS sequence"/>
</dbReference>
<gene>
    <name evidence="1" type="ORF">HLH35_09710</name>
</gene>
<reference evidence="1 2" key="1">
    <citation type="submission" date="2020-04" db="EMBL/GenBank/DDBJ databases">
        <title>Description of novel Gluconacetobacter.</title>
        <authorList>
            <person name="Sombolestani A."/>
        </authorList>
    </citation>
    <scope>NUCLEOTIDE SEQUENCE [LARGE SCALE GENOMIC DNA]</scope>
    <source>
        <strain evidence="1 2">LMG 27724</strain>
    </source>
</reference>
<accession>A0A7W4J0I9</accession>
<keyword evidence="2" id="KW-1185">Reference proteome</keyword>
<evidence type="ECO:0000313" key="1">
    <source>
        <dbReference type="EMBL" id="MBB2172387.1"/>
    </source>
</evidence>
<organism evidence="1 2">
    <name type="scientific">Gluconacetobacter asukensis</name>
    <dbReference type="NCBI Taxonomy" id="1017181"/>
    <lineage>
        <taxon>Bacteria</taxon>
        <taxon>Pseudomonadati</taxon>
        <taxon>Pseudomonadota</taxon>
        <taxon>Alphaproteobacteria</taxon>
        <taxon>Acetobacterales</taxon>
        <taxon>Acetobacteraceae</taxon>
        <taxon>Gluconacetobacter</taxon>
    </lineage>
</organism>
<name>A0A7W4J0I9_9PROT</name>
<evidence type="ECO:0000313" key="2">
    <source>
        <dbReference type="Proteomes" id="UP000577891"/>
    </source>
</evidence>
<sequence>MTDASKIVPTRGNDAASDRLALTLRTRDPRLVALVRLLARQAADDYINAARNRRKTGPTE</sequence>
<dbReference type="AlphaFoldDB" id="A0A7W4J0I9"/>
<comment type="caution">
    <text evidence="1">The sequence shown here is derived from an EMBL/GenBank/DDBJ whole genome shotgun (WGS) entry which is preliminary data.</text>
</comment>
<protein>
    <submittedName>
        <fullName evidence="1">Uncharacterized protein</fullName>
    </submittedName>
</protein>
<proteinExistence type="predicted"/>